<dbReference type="PANTHER" id="PTHR30532">
    <property type="entry name" value="IRON III DICITRATE-BINDING PERIPLASMIC PROTEIN"/>
    <property type="match status" value="1"/>
</dbReference>
<keyword evidence="4 5" id="KW-0732">Signal</keyword>
<name>A0A399DU89_9DEIN</name>
<reference evidence="7 8" key="1">
    <citation type="submission" date="2018-08" db="EMBL/GenBank/DDBJ databases">
        <title>Meiothermus cateniformans JCM 15151 genome sequencing project.</title>
        <authorList>
            <person name="Da Costa M.S."/>
            <person name="Albuquerque L."/>
            <person name="Raposo P."/>
            <person name="Froufe H.J.C."/>
            <person name="Barroso C.S."/>
            <person name="Egas C."/>
        </authorList>
    </citation>
    <scope>NUCLEOTIDE SEQUENCE [LARGE SCALE GENOMIC DNA]</scope>
    <source>
        <strain evidence="7 8">JCM 15151</strain>
    </source>
</reference>
<dbReference type="EMBL" id="QWKX01000062">
    <property type="protein sequence ID" value="RIH75616.1"/>
    <property type="molecule type" value="Genomic_DNA"/>
</dbReference>
<evidence type="ECO:0000256" key="5">
    <source>
        <dbReference type="SAM" id="SignalP"/>
    </source>
</evidence>
<evidence type="ECO:0000256" key="4">
    <source>
        <dbReference type="ARBA" id="ARBA00022729"/>
    </source>
</evidence>
<dbReference type="Pfam" id="PF01497">
    <property type="entry name" value="Peripla_BP_2"/>
    <property type="match status" value="1"/>
</dbReference>
<evidence type="ECO:0000256" key="1">
    <source>
        <dbReference type="ARBA" id="ARBA00004196"/>
    </source>
</evidence>
<evidence type="ECO:0000259" key="6">
    <source>
        <dbReference type="PROSITE" id="PS50983"/>
    </source>
</evidence>
<accession>A0A399DU89</accession>
<evidence type="ECO:0000313" key="8">
    <source>
        <dbReference type="Proteomes" id="UP000266089"/>
    </source>
</evidence>
<dbReference type="InterPro" id="IPR051313">
    <property type="entry name" value="Bact_iron-sidero_bind"/>
</dbReference>
<proteinExistence type="inferred from homology"/>
<dbReference type="RefSeq" id="WP_027887556.1">
    <property type="nucleotide sequence ID" value="NZ_JBHSXZ010000008.1"/>
</dbReference>
<protein>
    <submittedName>
        <fullName evidence="7">Putative ABC transporter substrate-binding lipoprotein YhfQ</fullName>
    </submittedName>
</protein>
<dbReference type="GO" id="GO:1901678">
    <property type="term" value="P:iron coordination entity transport"/>
    <property type="evidence" value="ECO:0007669"/>
    <property type="project" value="UniProtKB-ARBA"/>
</dbReference>
<dbReference type="SUPFAM" id="SSF53807">
    <property type="entry name" value="Helical backbone' metal receptor"/>
    <property type="match status" value="1"/>
</dbReference>
<dbReference type="Gene3D" id="3.40.50.1980">
    <property type="entry name" value="Nitrogenase molybdenum iron protein domain"/>
    <property type="match status" value="2"/>
</dbReference>
<dbReference type="PANTHER" id="PTHR30532:SF24">
    <property type="entry name" value="FERRIC ENTEROBACTIN-BINDING PERIPLASMIC PROTEIN FEPB"/>
    <property type="match status" value="1"/>
</dbReference>
<comment type="caution">
    <text evidence="7">The sequence shown here is derived from an EMBL/GenBank/DDBJ whole genome shotgun (WGS) entry which is preliminary data.</text>
</comment>
<dbReference type="InterPro" id="IPR002491">
    <property type="entry name" value="ABC_transptr_periplasmic_BD"/>
</dbReference>
<dbReference type="Proteomes" id="UP000266089">
    <property type="component" value="Unassembled WGS sequence"/>
</dbReference>
<dbReference type="PROSITE" id="PS50983">
    <property type="entry name" value="FE_B12_PBP"/>
    <property type="match status" value="1"/>
</dbReference>
<dbReference type="GO" id="GO:0030288">
    <property type="term" value="C:outer membrane-bounded periplasmic space"/>
    <property type="evidence" value="ECO:0007669"/>
    <property type="project" value="TreeGrafter"/>
</dbReference>
<keyword evidence="7" id="KW-0449">Lipoprotein</keyword>
<evidence type="ECO:0000256" key="2">
    <source>
        <dbReference type="ARBA" id="ARBA00008814"/>
    </source>
</evidence>
<feature type="signal peptide" evidence="5">
    <location>
        <begin position="1"/>
        <end position="21"/>
    </location>
</feature>
<dbReference type="OrthoDB" id="26763at2"/>
<feature type="domain" description="Fe/B12 periplasmic-binding" evidence="6">
    <location>
        <begin position="41"/>
        <end position="311"/>
    </location>
</feature>
<gene>
    <name evidence="7" type="primary">yhfQ</name>
    <name evidence="7" type="ORF">Mcate_02154</name>
</gene>
<evidence type="ECO:0000256" key="3">
    <source>
        <dbReference type="ARBA" id="ARBA00022448"/>
    </source>
</evidence>
<comment type="subcellular location">
    <subcellularLocation>
        <location evidence="1">Cell envelope</location>
    </subcellularLocation>
</comment>
<organism evidence="7 8">
    <name type="scientific">Meiothermus taiwanensis</name>
    <dbReference type="NCBI Taxonomy" id="172827"/>
    <lineage>
        <taxon>Bacteria</taxon>
        <taxon>Thermotogati</taxon>
        <taxon>Deinococcota</taxon>
        <taxon>Deinococci</taxon>
        <taxon>Thermales</taxon>
        <taxon>Thermaceae</taxon>
        <taxon>Meiothermus</taxon>
    </lineage>
</organism>
<feature type="chain" id="PRO_5017219140" evidence="5">
    <location>
        <begin position="22"/>
        <end position="311"/>
    </location>
</feature>
<evidence type="ECO:0000313" key="7">
    <source>
        <dbReference type="EMBL" id="RIH75616.1"/>
    </source>
</evidence>
<sequence>MIRNLIIVAFCWSLLASAQTAYPLTIRHDAGETTIVKKPERVVALGEELLELLIPLGIKPVGYGSSRIQAARPGEVVSGLTYYSPSQLGPAIYVGNSMQPSLEAVLSLKPDLILVWGTSEAIEGLKKIAPVLAWEFNRDPVTGWRTAFLETARALNQTQQAQKVLRDYDAQMRVWRGRLAPFVAKNPRVTSLFLYNEQFTGVFGPKFNYSIALTRLGFRLANVPGVEIKDGSYQPVSPEALATINRSNTDFVLYLRAKTPDGRYPELTSERVLKATQVPLYRYELDVQEPQGGPITDLRRAEKIARLLLGR</sequence>
<dbReference type="AlphaFoldDB" id="A0A399DU89"/>
<keyword evidence="3" id="KW-0813">Transport</keyword>
<comment type="similarity">
    <text evidence="2">Belongs to the bacterial solute-binding protein 8 family.</text>
</comment>